<evidence type="ECO:0000313" key="2">
    <source>
        <dbReference type="Proteomes" id="UP000189933"/>
    </source>
</evidence>
<dbReference type="OrthoDB" id="1796441at2"/>
<dbReference type="Proteomes" id="UP000189933">
    <property type="component" value="Unassembled WGS sequence"/>
</dbReference>
<gene>
    <name evidence="1" type="ORF">SAMN02745885_00656</name>
</gene>
<proteinExistence type="predicted"/>
<sequence>MKRVVTALFNNAGDAIKAVQEISPFLGPDQVSVVTKLKSDNEEVLGGPKGILLYTSHIYGQSEPLAPLQGLYPVEIVELEKHGTFAAVGPLADAIMQPDKSIADALSYLGVHTEEANYLATEVLEGNTLVAIESDNSKINEIGNLLANYGGYAVKKWDRDLDHALYPYG</sequence>
<dbReference type="AlphaFoldDB" id="A0A1T4MPN7"/>
<protein>
    <submittedName>
        <fullName evidence="1">Uncharacterized protein</fullName>
    </submittedName>
</protein>
<keyword evidence="2" id="KW-1185">Reference proteome</keyword>
<name>A0A1T4MPN7_9FIRM</name>
<reference evidence="2" key="1">
    <citation type="submission" date="2017-02" db="EMBL/GenBank/DDBJ databases">
        <authorList>
            <person name="Varghese N."/>
            <person name="Submissions S."/>
        </authorList>
    </citation>
    <scope>NUCLEOTIDE SEQUENCE [LARGE SCALE GENOMIC DNA]</scope>
    <source>
        <strain evidence="2">DSM 16521</strain>
    </source>
</reference>
<dbReference type="RefSeq" id="WP_078664767.1">
    <property type="nucleotide sequence ID" value="NZ_FUXM01000005.1"/>
</dbReference>
<accession>A0A1T4MPN7</accession>
<evidence type="ECO:0000313" key="1">
    <source>
        <dbReference type="EMBL" id="SJZ69009.1"/>
    </source>
</evidence>
<dbReference type="EMBL" id="FUXM01000005">
    <property type="protein sequence ID" value="SJZ69009.1"/>
    <property type="molecule type" value="Genomic_DNA"/>
</dbReference>
<organism evidence="1 2">
    <name type="scientific">Carboxydocella sporoproducens DSM 16521</name>
    <dbReference type="NCBI Taxonomy" id="1121270"/>
    <lineage>
        <taxon>Bacteria</taxon>
        <taxon>Bacillati</taxon>
        <taxon>Bacillota</taxon>
        <taxon>Clostridia</taxon>
        <taxon>Eubacteriales</taxon>
        <taxon>Clostridiales Family XVI. Incertae Sedis</taxon>
        <taxon>Carboxydocella</taxon>
    </lineage>
</organism>